<evidence type="ECO:0000313" key="4">
    <source>
        <dbReference type="Proteomes" id="UP000194137"/>
    </source>
</evidence>
<dbReference type="RefSeq" id="WP_086089778.1">
    <property type="nucleotide sequence ID" value="NZ_CP021112.1"/>
</dbReference>
<dbReference type="PANTHER" id="PTHR12737">
    <property type="entry name" value="DIMETHYLARGININE DIMETHYLAMINOHYDROLASE"/>
    <property type="match status" value="1"/>
</dbReference>
<dbReference type="SUPFAM" id="SSF55909">
    <property type="entry name" value="Pentein"/>
    <property type="match status" value="1"/>
</dbReference>
<dbReference type="EMBL" id="CP021112">
    <property type="protein sequence ID" value="ARQ01383.1"/>
    <property type="molecule type" value="Genomic_DNA"/>
</dbReference>
<dbReference type="AlphaFoldDB" id="A0A1W6ZVQ0"/>
<evidence type="ECO:0000256" key="2">
    <source>
        <dbReference type="ARBA" id="ARBA00022801"/>
    </source>
</evidence>
<dbReference type="Proteomes" id="UP000194137">
    <property type="component" value="Chromosome"/>
</dbReference>
<dbReference type="InterPro" id="IPR033199">
    <property type="entry name" value="DDAH-like"/>
</dbReference>
<dbReference type="PANTHER" id="PTHR12737:SF9">
    <property type="entry name" value="DIMETHYLARGININASE"/>
    <property type="match status" value="1"/>
</dbReference>
<dbReference type="STRING" id="1235591.CAK95_21460"/>
<name>A0A1W6ZVQ0_9HYPH</name>
<comment type="similarity">
    <text evidence="1">Belongs to the DDAH family.</text>
</comment>
<organism evidence="3 4">
    <name type="scientific">Pseudorhodoplanes sinuspersici</name>
    <dbReference type="NCBI Taxonomy" id="1235591"/>
    <lineage>
        <taxon>Bacteria</taxon>
        <taxon>Pseudomonadati</taxon>
        <taxon>Pseudomonadota</taxon>
        <taxon>Alphaproteobacteria</taxon>
        <taxon>Hyphomicrobiales</taxon>
        <taxon>Pseudorhodoplanes</taxon>
    </lineage>
</organism>
<sequence length="304" mass="33203">MKVQSNPRILMCRPEHFGVVYAINPWMDPSEWERDVRKLAAASHSQWMALRKTLRDLGARIELVPPVAGVPDLVFTANAAVVMDRKALLARFRHPQRRAEENHLAAAFQSLRARGIIDEIVTLPDDVTLEGAGDCVFDRARNLFWLGYGPRSDAAAANTVKDVFGLDVVPLELVDPRFYHMDTALSALPRGEIMYVPQAFSAEGRAAIAAHVPASQRIGIAEDDAVQLCANAVSIGDTLVMSACSDYLSAQLAERGYRVVTTPLTSFLRSGGSAFCLTLRLDLTSAQSASQSAPKMRDAIAGRR</sequence>
<dbReference type="GO" id="GO:0006525">
    <property type="term" value="P:arginine metabolic process"/>
    <property type="evidence" value="ECO:0007669"/>
    <property type="project" value="TreeGrafter"/>
</dbReference>
<reference evidence="3 4" key="1">
    <citation type="submission" date="2017-05" db="EMBL/GenBank/DDBJ databases">
        <title>Full genome sequence of Pseudorhodoplanes sinuspersici.</title>
        <authorList>
            <person name="Dastgheib S.M.M."/>
            <person name="Shavandi M."/>
            <person name="Tirandaz H."/>
        </authorList>
    </citation>
    <scope>NUCLEOTIDE SEQUENCE [LARGE SCALE GENOMIC DNA]</scope>
    <source>
        <strain evidence="3 4">RIPI110</strain>
    </source>
</reference>
<keyword evidence="4" id="KW-1185">Reference proteome</keyword>
<gene>
    <name evidence="3" type="ORF">CAK95_21460</name>
</gene>
<dbReference type="GO" id="GO:0045429">
    <property type="term" value="P:positive regulation of nitric oxide biosynthetic process"/>
    <property type="evidence" value="ECO:0007669"/>
    <property type="project" value="TreeGrafter"/>
</dbReference>
<dbReference type="Gene3D" id="3.75.10.10">
    <property type="entry name" value="L-arginine/glycine Amidinotransferase, Chain A"/>
    <property type="match status" value="1"/>
</dbReference>
<dbReference type="Pfam" id="PF19420">
    <property type="entry name" value="DDAH_eukar"/>
    <property type="match status" value="1"/>
</dbReference>
<dbReference type="GO" id="GO:0000052">
    <property type="term" value="P:citrulline metabolic process"/>
    <property type="evidence" value="ECO:0007669"/>
    <property type="project" value="TreeGrafter"/>
</dbReference>
<protein>
    <submittedName>
        <fullName evidence="3">Uncharacterized protein</fullName>
    </submittedName>
</protein>
<dbReference type="GO" id="GO:0016597">
    <property type="term" value="F:amino acid binding"/>
    <property type="evidence" value="ECO:0007669"/>
    <property type="project" value="TreeGrafter"/>
</dbReference>
<keyword evidence="2" id="KW-0378">Hydrolase</keyword>
<dbReference type="KEGG" id="psin:CAK95_21460"/>
<accession>A0A1W6ZVQ0</accession>
<dbReference type="OrthoDB" id="9814070at2"/>
<dbReference type="GO" id="GO:0016403">
    <property type="term" value="F:dimethylargininase activity"/>
    <property type="evidence" value="ECO:0007669"/>
    <property type="project" value="TreeGrafter"/>
</dbReference>
<proteinExistence type="inferred from homology"/>
<evidence type="ECO:0000256" key="1">
    <source>
        <dbReference type="ARBA" id="ARBA00008532"/>
    </source>
</evidence>
<evidence type="ECO:0000313" key="3">
    <source>
        <dbReference type="EMBL" id="ARQ01383.1"/>
    </source>
</evidence>